<dbReference type="Gene3D" id="3.40.980.20">
    <property type="entry name" value="Four-carbon acid sugar kinase, nucleotide binding domain"/>
    <property type="match status" value="1"/>
</dbReference>
<dbReference type="AlphaFoldDB" id="E1R630"/>
<dbReference type="STRING" id="573413.Spirs_1668"/>
<evidence type="ECO:0000259" key="7">
    <source>
        <dbReference type="Pfam" id="PF07005"/>
    </source>
</evidence>
<evidence type="ECO:0000313" key="9">
    <source>
        <dbReference type="EMBL" id="ADK80795.1"/>
    </source>
</evidence>
<evidence type="ECO:0000256" key="5">
    <source>
        <dbReference type="ARBA" id="ARBA00022840"/>
    </source>
</evidence>
<keyword evidence="3" id="KW-0547">Nucleotide-binding</keyword>
<reference evidence="9 10" key="1">
    <citation type="journal article" date="2010" name="Stand. Genomic Sci.">
        <title>Complete genome sequence of Spirochaeta smaragdinae type strain (SEBR 4228).</title>
        <authorList>
            <person name="Mavromatis K."/>
            <person name="Yasawong M."/>
            <person name="Chertkov O."/>
            <person name="Lapidus A."/>
            <person name="Lucas S."/>
            <person name="Nolan M."/>
            <person name="Del Rio T.G."/>
            <person name="Tice H."/>
            <person name="Cheng J.F."/>
            <person name="Pitluck S."/>
            <person name="Liolios K."/>
            <person name="Ivanova N."/>
            <person name="Tapia R."/>
            <person name="Han C."/>
            <person name="Bruce D."/>
            <person name="Goodwin L."/>
            <person name="Pati A."/>
            <person name="Chen A."/>
            <person name="Palaniappan K."/>
            <person name="Land M."/>
            <person name="Hauser L."/>
            <person name="Chang Y.J."/>
            <person name="Jeffries C.D."/>
            <person name="Detter J.C."/>
            <person name="Rohde M."/>
            <person name="Brambilla E."/>
            <person name="Spring S."/>
            <person name="Goker M."/>
            <person name="Sikorski J."/>
            <person name="Woyke T."/>
            <person name="Bristow J."/>
            <person name="Eisen J.A."/>
            <person name="Markowitz V."/>
            <person name="Hugenholtz P."/>
            <person name="Klenk H.P."/>
            <person name="Kyrpides N.C."/>
        </authorList>
    </citation>
    <scope>NUCLEOTIDE SEQUENCE [LARGE SCALE GENOMIC DNA]</scope>
    <source>
        <strain evidence="10">DSM 11293 / JCM 15392 / SEBR 4228</strain>
    </source>
</reference>
<evidence type="ECO:0000256" key="4">
    <source>
        <dbReference type="ARBA" id="ARBA00022777"/>
    </source>
</evidence>
<evidence type="ECO:0000256" key="2">
    <source>
        <dbReference type="ARBA" id="ARBA00022679"/>
    </source>
</evidence>
<name>E1R630_SEDSS</name>
<dbReference type="EMBL" id="CP002116">
    <property type="protein sequence ID" value="ADK80795.1"/>
    <property type="molecule type" value="Genomic_DNA"/>
</dbReference>
<dbReference type="Proteomes" id="UP000002318">
    <property type="component" value="Chromosome"/>
</dbReference>
<comment type="similarity">
    <text evidence="1">Belongs to the four-carbon acid sugar kinase family.</text>
</comment>
<dbReference type="Pfam" id="PF17042">
    <property type="entry name" value="NBD_C"/>
    <property type="match status" value="1"/>
</dbReference>
<evidence type="ECO:0000256" key="6">
    <source>
        <dbReference type="ARBA" id="ARBA00023277"/>
    </source>
</evidence>
<sequence>MIIIADDLTGANDTAIQYHNSGISTIVGIRPQLDITTDRFAEYEVIAANTDSRSMSVHDAYETVYRITKSYHELRQSDTIYKKVDSVLRGNPGAELAAAMDAIGCKLAFVAPAYPENNRIVQDGILHAGDDSFAAVGLFSEQMNHKVEGVPHTRVAMDLDHLTDYLLHRIRQGGEVFVFDSSTDEDLSRIYQATKRIAAQKILCGSAGLARFVGKDIASNQPQTDVVIPHTPNDIVLVVAGTRHSTTRMQISSAARHYREPIIQYDGCCEASFEKTLAEAQRHIGTGSSVIFIAVAGLFRDFTVSQRESSEQYSLARTISANLGRIVRDLYVRYTVKGIILTGGDTALQVAQSLDAYGIEPLFEVAAGVPLGKLIGGRAEGLLVVTKSGGFGSEHAIADSIASILNHSEQEQAQ</sequence>
<feature type="domain" description="Four-carbon acid sugar kinase nucleotide binding" evidence="8">
    <location>
        <begin position="237"/>
        <end position="397"/>
    </location>
</feature>
<dbReference type="HOGENOM" id="CLU_029424_0_1_12"/>
<evidence type="ECO:0000259" key="8">
    <source>
        <dbReference type="Pfam" id="PF17042"/>
    </source>
</evidence>
<dbReference type="RefSeq" id="WP_013254259.1">
    <property type="nucleotide sequence ID" value="NC_014364.1"/>
</dbReference>
<protein>
    <submittedName>
        <fullName evidence="9">Type III effector Hrp-dependent outer protein</fullName>
    </submittedName>
</protein>
<feature type="domain" description="Four-carbon acid sugar kinase N-terminal" evidence="7">
    <location>
        <begin position="1"/>
        <end position="130"/>
    </location>
</feature>
<dbReference type="InterPro" id="IPR031475">
    <property type="entry name" value="NBD_C"/>
</dbReference>
<feature type="domain" description="Four-carbon acid sugar kinase N-terminal" evidence="7">
    <location>
        <begin position="138"/>
        <end position="211"/>
    </location>
</feature>
<dbReference type="SUPFAM" id="SSF142764">
    <property type="entry name" value="YgbK-like"/>
    <property type="match status" value="1"/>
</dbReference>
<keyword evidence="4" id="KW-0418">Kinase</keyword>
<keyword evidence="6" id="KW-0119">Carbohydrate metabolism</keyword>
<dbReference type="Pfam" id="PF07005">
    <property type="entry name" value="SBD_N"/>
    <property type="match status" value="2"/>
</dbReference>
<dbReference type="GO" id="GO:0016301">
    <property type="term" value="F:kinase activity"/>
    <property type="evidence" value="ECO:0007669"/>
    <property type="project" value="UniProtKB-KW"/>
</dbReference>
<dbReference type="InterPro" id="IPR042213">
    <property type="entry name" value="NBD_C_sf"/>
</dbReference>
<keyword evidence="10" id="KW-1185">Reference proteome</keyword>
<dbReference type="Gene3D" id="3.40.50.10840">
    <property type="entry name" value="Putative sugar-binding, N-terminal domain"/>
    <property type="match status" value="1"/>
</dbReference>
<dbReference type="GO" id="GO:0005524">
    <property type="term" value="F:ATP binding"/>
    <property type="evidence" value="ECO:0007669"/>
    <property type="project" value="UniProtKB-KW"/>
</dbReference>
<dbReference type="InterPro" id="IPR037051">
    <property type="entry name" value="4-carb_acid_sugar_kinase_N_sf"/>
</dbReference>
<evidence type="ECO:0000256" key="3">
    <source>
        <dbReference type="ARBA" id="ARBA00022741"/>
    </source>
</evidence>
<organism evidence="9 10">
    <name type="scientific">Sediminispirochaeta smaragdinae (strain DSM 11293 / JCM 15392 / SEBR 4228)</name>
    <name type="common">Spirochaeta smaragdinae</name>
    <dbReference type="NCBI Taxonomy" id="573413"/>
    <lineage>
        <taxon>Bacteria</taxon>
        <taxon>Pseudomonadati</taxon>
        <taxon>Spirochaetota</taxon>
        <taxon>Spirochaetia</taxon>
        <taxon>Spirochaetales</taxon>
        <taxon>Spirochaetaceae</taxon>
        <taxon>Sediminispirochaeta</taxon>
    </lineage>
</organism>
<dbReference type="eggNOG" id="COG3395">
    <property type="taxonomic scope" value="Bacteria"/>
</dbReference>
<keyword evidence="5" id="KW-0067">ATP-binding</keyword>
<proteinExistence type="inferred from homology"/>
<accession>E1R630</accession>
<evidence type="ECO:0000256" key="1">
    <source>
        <dbReference type="ARBA" id="ARBA00005715"/>
    </source>
</evidence>
<gene>
    <name evidence="9" type="ordered locus">Spirs_1668</name>
</gene>
<dbReference type="OrthoDB" id="9778478at2"/>
<dbReference type="KEGG" id="ssm:Spirs_1668"/>
<dbReference type="InterPro" id="IPR010737">
    <property type="entry name" value="4-carb_acid_sugar_kinase_N"/>
</dbReference>
<keyword evidence="2" id="KW-0808">Transferase</keyword>
<evidence type="ECO:0000313" key="10">
    <source>
        <dbReference type="Proteomes" id="UP000002318"/>
    </source>
</evidence>